<reference evidence="6" key="1">
    <citation type="submission" date="2015-07" db="EMBL/GenBank/DDBJ databases">
        <title>Draft Genome Sequences of Anaerolinea thermolimosa IMO-1, Bellilinea caldifistulae GOMI-1, Leptolinea tardivitalis YMTK-2, Levilinea saccharolytica KIBI-1,Longilinea arvoryzae KOME-1, Previously Described as Members of the Anaerolineaceae (Chloroflexi).</title>
        <authorList>
            <person name="Sekiguchi Y."/>
            <person name="Ohashi A."/>
            <person name="Matsuura N."/>
            <person name="Tourlousse M.D."/>
        </authorList>
    </citation>
    <scope>NUCLEOTIDE SEQUENCE [LARGE SCALE GENOMIC DNA]</scope>
    <source>
        <strain evidence="6">KOME-1</strain>
    </source>
</reference>
<dbReference type="InterPro" id="IPR036052">
    <property type="entry name" value="TrpB-like_PALP_sf"/>
</dbReference>
<evidence type="ECO:0000313" key="7">
    <source>
        <dbReference type="Proteomes" id="UP000055060"/>
    </source>
</evidence>
<dbReference type="OrthoDB" id="9778118at2"/>
<accession>A0A0S7BAZ7</accession>
<dbReference type="Proteomes" id="UP000055060">
    <property type="component" value="Unassembled WGS sequence"/>
</dbReference>
<evidence type="ECO:0000313" key="6">
    <source>
        <dbReference type="EMBL" id="GAP14911.1"/>
    </source>
</evidence>
<dbReference type="InterPro" id="IPR011006">
    <property type="entry name" value="CheY-like_superfamily"/>
</dbReference>
<dbReference type="Pfam" id="PF00072">
    <property type="entry name" value="Response_reg"/>
    <property type="match status" value="1"/>
</dbReference>
<dbReference type="GO" id="GO:0000160">
    <property type="term" value="P:phosphorelay signal transduction system"/>
    <property type="evidence" value="ECO:0007669"/>
    <property type="project" value="InterPro"/>
</dbReference>
<dbReference type="GO" id="GO:0004794">
    <property type="term" value="F:threonine deaminase activity"/>
    <property type="evidence" value="ECO:0007669"/>
    <property type="project" value="TreeGrafter"/>
</dbReference>
<dbReference type="PANTHER" id="PTHR48078">
    <property type="entry name" value="THREONINE DEHYDRATASE, MITOCHONDRIAL-RELATED"/>
    <property type="match status" value="1"/>
</dbReference>
<dbReference type="SUPFAM" id="SSF53686">
    <property type="entry name" value="Tryptophan synthase beta subunit-like PLP-dependent enzymes"/>
    <property type="match status" value="1"/>
</dbReference>
<dbReference type="STRING" id="360412.LARV_02690"/>
<dbReference type="GO" id="GO:0006567">
    <property type="term" value="P:L-threonine catabolic process"/>
    <property type="evidence" value="ECO:0007669"/>
    <property type="project" value="TreeGrafter"/>
</dbReference>
<dbReference type="PROSITE" id="PS50110">
    <property type="entry name" value="RESPONSE_REGULATORY"/>
    <property type="match status" value="1"/>
</dbReference>
<evidence type="ECO:0000256" key="3">
    <source>
        <dbReference type="ARBA" id="ARBA00023239"/>
    </source>
</evidence>
<keyword evidence="2" id="KW-0663">Pyridoxal phosphate</keyword>
<dbReference type="InterPro" id="IPR050147">
    <property type="entry name" value="Ser/Thr_Dehydratase"/>
</dbReference>
<dbReference type="Gene3D" id="3.40.50.2300">
    <property type="match status" value="1"/>
</dbReference>
<dbReference type="PANTHER" id="PTHR48078:SF6">
    <property type="entry name" value="L-THREONINE DEHYDRATASE CATABOLIC TDCB"/>
    <property type="match status" value="1"/>
</dbReference>
<dbReference type="GO" id="GO:0009097">
    <property type="term" value="P:isoleucine biosynthetic process"/>
    <property type="evidence" value="ECO:0007669"/>
    <property type="project" value="TreeGrafter"/>
</dbReference>
<keyword evidence="3" id="KW-0456">Lyase</keyword>
<name>A0A0S7BAZ7_9CHLR</name>
<proteinExistence type="predicted"/>
<feature type="domain" description="Response regulatory" evidence="5">
    <location>
        <begin position="443"/>
        <end position="560"/>
    </location>
</feature>
<dbReference type="RefSeq" id="WP_075074131.1">
    <property type="nucleotide sequence ID" value="NZ_DF967972.1"/>
</dbReference>
<dbReference type="AlphaFoldDB" id="A0A0S7BAZ7"/>
<dbReference type="Pfam" id="PF00291">
    <property type="entry name" value="PALP"/>
    <property type="match status" value="1"/>
</dbReference>
<dbReference type="InterPro" id="IPR001789">
    <property type="entry name" value="Sig_transdc_resp-reg_receiver"/>
</dbReference>
<protein>
    <submittedName>
        <fullName evidence="6">Threonine synthase</fullName>
    </submittedName>
</protein>
<evidence type="ECO:0000256" key="4">
    <source>
        <dbReference type="PROSITE-ProRule" id="PRU00169"/>
    </source>
</evidence>
<dbReference type="GO" id="GO:0003941">
    <property type="term" value="F:L-serine ammonia-lyase activity"/>
    <property type="evidence" value="ECO:0007669"/>
    <property type="project" value="TreeGrafter"/>
</dbReference>
<dbReference type="Gene3D" id="3.40.50.1100">
    <property type="match status" value="2"/>
</dbReference>
<dbReference type="GO" id="GO:0006565">
    <property type="term" value="P:L-serine catabolic process"/>
    <property type="evidence" value="ECO:0007669"/>
    <property type="project" value="TreeGrafter"/>
</dbReference>
<comment type="cofactor">
    <cofactor evidence="1">
        <name>pyridoxal 5'-phosphate</name>
        <dbReference type="ChEBI" id="CHEBI:597326"/>
    </cofactor>
</comment>
<keyword evidence="4" id="KW-0597">Phosphoprotein</keyword>
<sequence length="562" mass="61325">MSTQIIAECQDCGFQAPYSLLSPVCPNCGSEWREAHYDYAALGQRLPGLLSGRPFNLWRYHELLPIQSPSPEISLGEGGTPLFRATNLGLMLGNSNIYIKDERQGPTHSFKDRQAAVTIAALKEAGVNEMVLASTGNVAIAYSAFAARAGIRLWVFLTSLVPAVKMRETALYGTQVVKVTGSYDQAKQTAALFAKRRGLFLDTGARSIPCIESMKTIAFETSEQLTGMLGAPSQSSALSGPVWQAPDWYIQSISGGMGPLGVLKGYDELMKMGLIDHFPKFGLVQVEGCAPMVHAWKQGKDVAQPVAAPRTLIHTLATGDPGRTYTMLRKKILEKSDGFLEMVSDEEAYRAMHFLAKMEGLSVEPAAAVAFAGVIKMVRAGIIKPNESVVINCTGHTMPVERNILGEGWSKDLTSLGGDEMEESKEEGLLAALSKVGIDRFPRIAIVDDNPQVRQLIRRILQSQGNYTLFEATNGLEAIDLAKKEHPNLIILDLMMPEMDGFAVMDALQADSETADIPIIVVTAKELTPAEKERLRGHIQTLMQKGDFLSDDLLDEVRALLR</sequence>
<dbReference type="SMART" id="SM00448">
    <property type="entry name" value="REC"/>
    <property type="match status" value="1"/>
</dbReference>
<dbReference type="SUPFAM" id="SSF52172">
    <property type="entry name" value="CheY-like"/>
    <property type="match status" value="1"/>
</dbReference>
<dbReference type="InterPro" id="IPR001926">
    <property type="entry name" value="TrpB-like_PALP"/>
</dbReference>
<keyword evidence="7" id="KW-1185">Reference proteome</keyword>
<evidence type="ECO:0000259" key="5">
    <source>
        <dbReference type="PROSITE" id="PS50110"/>
    </source>
</evidence>
<feature type="modified residue" description="4-aspartylphosphate" evidence="4">
    <location>
        <position position="493"/>
    </location>
</feature>
<evidence type="ECO:0000256" key="2">
    <source>
        <dbReference type="ARBA" id="ARBA00022898"/>
    </source>
</evidence>
<gene>
    <name evidence="6" type="ORF">LARV_02690</name>
</gene>
<evidence type="ECO:0000256" key="1">
    <source>
        <dbReference type="ARBA" id="ARBA00001933"/>
    </source>
</evidence>
<dbReference type="EMBL" id="DF967972">
    <property type="protein sequence ID" value="GAP14911.1"/>
    <property type="molecule type" value="Genomic_DNA"/>
</dbReference>
<organism evidence="6">
    <name type="scientific">Longilinea arvoryzae</name>
    <dbReference type="NCBI Taxonomy" id="360412"/>
    <lineage>
        <taxon>Bacteria</taxon>
        <taxon>Bacillati</taxon>
        <taxon>Chloroflexota</taxon>
        <taxon>Anaerolineae</taxon>
        <taxon>Anaerolineales</taxon>
        <taxon>Anaerolineaceae</taxon>
        <taxon>Longilinea</taxon>
    </lineage>
</organism>